<dbReference type="Proteomes" id="UP000789396">
    <property type="component" value="Unassembled WGS sequence"/>
</dbReference>
<sequence length="266" mass="31557">NLTSLKELSYNVEIPALEKKIKALKNYDELQSKFNTLFDTNKNLRETKFQSSKKINELNNKLSGKEKQILFSNSKEDKKQKELFEKHIRNFREIELQTRFSIEQNNKKHFVNKRTEIIIKKILNDFEIRKKTLEKEHEAGRLMRETNILCTKSDLAINEIATKYGKDVVQLEADVEYKVVKLKNDIESKINSDLENHINFESKKLKLEKQIEELENNSDLKMLQTILNKLSQENRNLRKLNHENSNYITSQKSAEEFKLINQQLQK</sequence>
<dbReference type="AlphaFoldDB" id="A0A9N9EFL5"/>
<feature type="coiled-coil region" evidence="1">
    <location>
        <begin position="197"/>
        <end position="243"/>
    </location>
</feature>
<feature type="non-terminal residue" evidence="2">
    <location>
        <position position="1"/>
    </location>
</feature>
<keyword evidence="3" id="KW-1185">Reference proteome</keyword>
<keyword evidence="1" id="KW-0175">Coiled coil</keyword>
<feature type="non-terminal residue" evidence="2">
    <location>
        <position position="266"/>
    </location>
</feature>
<organism evidence="2 3">
    <name type="scientific">Racocetra fulgida</name>
    <dbReference type="NCBI Taxonomy" id="60492"/>
    <lineage>
        <taxon>Eukaryota</taxon>
        <taxon>Fungi</taxon>
        <taxon>Fungi incertae sedis</taxon>
        <taxon>Mucoromycota</taxon>
        <taxon>Glomeromycotina</taxon>
        <taxon>Glomeromycetes</taxon>
        <taxon>Diversisporales</taxon>
        <taxon>Gigasporaceae</taxon>
        <taxon>Racocetra</taxon>
    </lineage>
</organism>
<protein>
    <submittedName>
        <fullName evidence="2">19069_t:CDS:1</fullName>
    </submittedName>
</protein>
<comment type="caution">
    <text evidence="2">The sequence shown here is derived from an EMBL/GenBank/DDBJ whole genome shotgun (WGS) entry which is preliminary data.</text>
</comment>
<evidence type="ECO:0000313" key="2">
    <source>
        <dbReference type="EMBL" id="CAG8676614.1"/>
    </source>
</evidence>
<name>A0A9N9EFL5_9GLOM</name>
<evidence type="ECO:0000313" key="3">
    <source>
        <dbReference type="Proteomes" id="UP000789396"/>
    </source>
</evidence>
<accession>A0A9N9EFL5</accession>
<feature type="coiled-coil region" evidence="1">
    <location>
        <begin position="27"/>
        <end position="61"/>
    </location>
</feature>
<evidence type="ECO:0000256" key="1">
    <source>
        <dbReference type="SAM" id="Coils"/>
    </source>
</evidence>
<proteinExistence type="predicted"/>
<gene>
    <name evidence="2" type="ORF">RFULGI_LOCUS9439</name>
</gene>
<reference evidence="2" key="1">
    <citation type="submission" date="2021-06" db="EMBL/GenBank/DDBJ databases">
        <authorList>
            <person name="Kallberg Y."/>
            <person name="Tangrot J."/>
            <person name="Rosling A."/>
        </authorList>
    </citation>
    <scope>NUCLEOTIDE SEQUENCE</scope>
    <source>
        <strain evidence="2">IN212</strain>
    </source>
</reference>
<dbReference type="EMBL" id="CAJVPZ010016880">
    <property type="protein sequence ID" value="CAG8676614.1"/>
    <property type="molecule type" value="Genomic_DNA"/>
</dbReference>